<evidence type="ECO:0000256" key="3">
    <source>
        <dbReference type="SAM" id="Phobius"/>
    </source>
</evidence>
<dbReference type="Proteomes" id="UP001152799">
    <property type="component" value="Chromosome 2"/>
</dbReference>
<dbReference type="InterPro" id="IPR050327">
    <property type="entry name" value="Proton-linked_MCT"/>
</dbReference>
<dbReference type="AlphaFoldDB" id="A0A9N9QC85"/>
<sequence>MATTEDGPSNGERSRPGGLTRSRSLPQFSHHDSGLGSYYGGSGGDEVQASRTARFVADIRQLITLKQHYYPEGGWGWMVLWTAVMVHVLANGFIASAGLFQLEITRKFGPEFRKQTEWLGAVSTGISLLISPIVIAFCRRRSTRVTAVMGGLITALGCLFTSFATQFHQLLFSYGTVVGIGVGITRDCSTLMVAQYFKKKREFVEVFVIAGTGLGIVVMSILIRSTISLLGWRLGLQVITGTVSITFILGTFYRSASLYHPQRRAILHIKNQKRKIRDKNRLDDKVPFFDMSALKSITVRILLFSTAITAFGINTPLFYLAYQAKVEGLEDWVVFVQIYLGLACSLGCIIFSTLVLHKTSECRVARQYLCQSAVFMCGLSVLAFTVVNDNYNAYVMFAWIYGFFYGGYHYSLKMYTYERVRARHFSRTWGFVQFSQAIPLAIGIPLSGYLNDEYGSRTGYYFSSICTLVGSVALFLTDLHRHRISHHKHTRENGTRHLCVNEACPQSRKLSFSQDPENDHGLPANAATAFILGADVVQNNSAGLTENLVVSADKGELTCISEEGIADMDLPDDLLDDLDYIGDCITSCNKVENYLMLSEFENNLFAEMPSILDRRGRRWSLAGFLQNREQEQQENERNKEAGDQNSGPKPSRWNMFSSNKVITVVDESSV</sequence>
<dbReference type="GO" id="GO:0022857">
    <property type="term" value="F:transmembrane transporter activity"/>
    <property type="evidence" value="ECO:0007669"/>
    <property type="project" value="InterPro"/>
</dbReference>
<dbReference type="OrthoDB" id="6499973at2759"/>
<feature type="transmembrane region" description="Helical" evidence="3">
    <location>
        <begin position="393"/>
        <end position="410"/>
    </location>
</feature>
<comment type="subcellular location">
    <subcellularLocation>
        <location evidence="1">Membrane</location>
        <topology evidence="1">Multi-pass membrane protein</topology>
    </subcellularLocation>
</comment>
<feature type="compositionally biased region" description="Polar residues" evidence="2">
    <location>
        <begin position="643"/>
        <end position="655"/>
    </location>
</feature>
<dbReference type="CDD" id="cd17352">
    <property type="entry name" value="MFS_MCT_SLC16"/>
    <property type="match status" value="1"/>
</dbReference>
<name>A0A9N9QC85_9CUCU</name>
<protein>
    <recommendedName>
        <fullName evidence="4">Major facilitator superfamily (MFS) profile domain-containing protein</fullName>
    </recommendedName>
</protein>
<feature type="region of interest" description="Disordered" evidence="2">
    <location>
        <begin position="1"/>
        <end position="26"/>
    </location>
</feature>
<feature type="transmembrane region" description="Helical" evidence="3">
    <location>
        <begin position="431"/>
        <end position="448"/>
    </location>
</feature>
<evidence type="ECO:0000259" key="4">
    <source>
        <dbReference type="PROSITE" id="PS50850"/>
    </source>
</evidence>
<feature type="transmembrane region" description="Helical" evidence="3">
    <location>
        <begin position="75"/>
        <end position="98"/>
    </location>
</feature>
<keyword evidence="3" id="KW-1133">Transmembrane helix</keyword>
<feature type="transmembrane region" description="Helical" evidence="3">
    <location>
        <begin position="145"/>
        <end position="165"/>
    </location>
</feature>
<dbReference type="InterPro" id="IPR036259">
    <property type="entry name" value="MFS_trans_sf"/>
</dbReference>
<dbReference type="Gene3D" id="1.20.1250.20">
    <property type="entry name" value="MFS general substrate transporter like domains"/>
    <property type="match status" value="1"/>
</dbReference>
<feature type="compositionally biased region" description="Basic and acidic residues" evidence="2">
    <location>
        <begin position="628"/>
        <end position="642"/>
    </location>
</feature>
<dbReference type="PANTHER" id="PTHR11360">
    <property type="entry name" value="MONOCARBOXYLATE TRANSPORTER"/>
    <property type="match status" value="1"/>
</dbReference>
<proteinExistence type="predicted"/>
<keyword evidence="3" id="KW-0812">Transmembrane</keyword>
<feature type="transmembrane region" description="Helical" evidence="3">
    <location>
        <begin position="118"/>
        <end position="138"/>
    </location>
</feature>
<dbReference type="PROSITE" id="PS50850">
    <property type="entry name" value="MFS"/>
    <property type="match status" value="1"/>
</dbReference>
<feature type="transmembrane region" description="Helical" evidence="3">
    <location>
        <begin position="460"/>
        <end position="479"/>
    </location>
</feature>
<gene>
    <name evidence="5" type="ORF">CEUTPL_LOCUS5001</name>
</gene>
<dbReference type="PANTHER" id="PTHR11360:SF251">
    <property type="entry name" value="MAJOR FACILITATOR SUPERFAMILY (MFS) PROFILE DOMAIN-CONTAINING PROTEIN"/>
    <property type="match status" value="1"/>
</dbReference>
<dbReference type="EMBL" id="OU892278">
    <property type="protein sequence ID" value="CAG9764361.1"/>
    <property type="molecule type" value="Genomic_DNA"/>
</dbReference>
<dbReference type="GO" id="GO:0016020">
    <property type="term" value="C:membrane"/>
    <property type="evidence" value="ECO:0007669"/>
    <property type="project" value="UniProtKB-SubCell"/>
</dbReference>
<dbReference type="Pfam" id="PF07690">
    <property type="entry name" value="MFS_1"/>
    <property type="match status" value="1"/>
</dbReference>
<keyword evidence="6" id="KW-1185">Reference proteome</keyword>
<keyword evidence="3" id="KW-0472">Membrane</keyword>
<dbReference type="SUPFAM" id="SSF103473">
    <property type="entry name" value="MFS general substrate transporter"/>
    <property type="match status" value="1"/>
</dbReference>
<evidence type="ECO:0000256" key="1">
    <source>
        <dbReference type="ARBA" id="ARBA00004141"/>
    </source>
</evidence>
<evidence type="ECO:0000313" key="6">
    <source>
        <dbReference type="Proteomes" id="UP001152799"/>
    </source>
</evidence>
<feature type="transmembrane region" description="Helical" evidence="3">
    <location>
        <begin position="206"/>
        <end position="223"/>
    </location>
</feature>
<feature type="transmembrane region" description="Helical" evidence="3">
    <location>
        <begin position="368"/>
        <end position="387"/>
    </location>
</feature>
<accession>A0A9N9QC85</accession>
<evidence type="ECO:0000313" key="5">
    <source>
        <dbReference type="EMBL" id="CAG9764361.1"/>
    </source>
</evidence>
<dbReference type="InterPro" id="IPR011701">
    <property type="entry name" value="MFS"/>
</dbReference>
<reference evidence="5" key="1">
    <citation type="submission" date="2022-01" db="EMBL/GenBank/DDBJ databases">
        <authorList>
            <person name="King R."/>
        </authorList>
    </citation>
    <scope>NUCLEOTIDE SEQUENCE</scope>
</reference>
<evidence type="ECO:0000256" key="2">
    <source>
        <dbReference type="SAM" id="MobiDB-lite"/>
    </source>
</evidence>
<feature type="transmembrane region" description="Helical" evidence="3">
    <location>
        <begin position="301"/>
        <end position="322"/>
    </location>
</feature>
<dbReference type="InterPro" id="IPR020846">
    <property type="entry name" value="MFS_dom"/>
</dbReference>
<feature type="transmembrane region" description="Helical" evidence="3">
    <location>
        <begin position="334"/>
        <end position="356"/>
    </location>
</feature>
<organism evidence="5 6">
    <name type="scientific">Ceutorhynchus assimilis</name>
    <name type="common">cabbage seed weevil</name>
    <dbReference type="NCBI Taxonomy" id="467358"/>
    <lineage>
        <taxon>Eukaryota</taxon>
        <taxon>Metazoa</taxon>
        <taxon>Ecdysozoa</taxon>
        <taxon>Arthropoda</taxon>
        <taxon>Hexapoda</taxon>
        <taxon>Insecta</taxon>
        <taxon>Pterygota</taxon>
        <taxon>Neoptera</taxon>
        <taxon>Endopterygota</taxon>
        <taxon>Coleoptera</taxon>
        <taxon>Polyphaga</taxon>
        <taxon>Cucujiformia</taxon>
        <taxon>Curculionidae</taxon>
        <taxon>Ceutorhynchinae</taxon>
        <taxon>Ceutorhynchus</taxon>
    </lineage>
</organism>
<feature type="transmembrane region" description="Helical" evidence="3">
    <location>
        <begin position="235"/>
        <end position="253"/>
    </location>
</feature>
<feature type="domain" description="Major facilitator superfamily (MFS) profile" evidence="4">
    <location>
        <begin position="76"/>
        <end position="482"/>
    </location>
</feature>
<feature type="region of interest" description="Disordered" evidence="2">
    <location>
        <begin position="628"/>
        <end position="655"/>
    </location>
</feature>
<feature type="transmembrane region" description="Helical" evidence="3">
    <location>
        <begin position="171"/>
        <end position="194"/>
    </location>
</feature>